<keyword evidence="20" id="KW-1185">Reference proteome</keyword>
<dbReference type="GeneID" id="95966876"/>
<evidence type="ECO:0000256" key="10">
    <source>
        <dbReference type="ARBA" id="ARBA00032057"/>
    </source>
</evidence>
<evidence type="ECO:0000256" key="5">
    <source>
        <dbReference type="ARBA" id="ARBA00015938"/>
    </source>
</evidence>
<dbReference type="Gene3D" id="2.60.40.10">
    <property type="entry name" value="Immunoglobulins"/>
    <property type="match status" value="1"/>
</dbReference>
<feature type="binding site" evidence="16">
    <location>
        <begin position="248"/>
        <end position="253"/>
    </location>
    <ligand>
        <name>substrate</name>
    </ligand>
</feature>
<evidence type="ECO:0000256" key="9">
    <source>
        <dbReference type="ARBA" id="ARBA00023295"/>
    </source>
</evidence>
<evidence type="ECO:0000256" key="1">
    <source>
        <dbReference type="ARBA" id="ARBA00004496"/>
    </source>
</evidence>
<dbReference type="InterPro" id="IPR017853">
    <property type="entry name" value="GH"/>
</dbReference>
<evidence type="ECO:0000256" key="8">
    <source>
        <dbReference type="ARBA" id="ARBA00023277"/>
    </source>
</evidence>
<evidence type="ECO:0000259" key="18">
    <source>
        <dbReference type="SMART" id="SM00642"/>
    </source>
</evidence>
<dbReference type="InterPro" id="IPR013783">
    <property type="entry name" value="Ig-like_fold"/>
</dbReference>
<dbReference type="InterPro" id="IPR044901">
    <property type="entry name" value="Trehalose_TreZ_E-set_sf"/>
</dbReference>
<dbReference type="PANTHER" id="PTHR43651:SF11">
    <property type="entry name" value="MALTO-OLIGOSYLTREHALOSE TREHALOHYDROLASE"/>
    <property type="match status" value="1"/>
</dbReference>
<comment type="catalytic activity">
    <reaction evidence="12 14">
        <text>hydrolysis of (1-&gt;4)-alpha-D-glucosidic linkage in 4-alpha-D-[(1-&gt;4)-alpha-D-glucanosyl]n trehalose to yield trehalose and (1-&gt;4)-alpha-D-glucan.</text>
        <dbReference type="EC" id="3.2.1.141"/>
    </reaction>
</comment>
<evidence type="ECO:0000313" key="20">
    <source>
        <dbReference type="Proteomes" id="UP001451606"/>
    </source>
</evidence>
<dbReference type="GO" id="GO:0033942">
    <property type="term" value="F:4-alpha-D-(1-&gt;4)-alpha-D-glucanotrehalose trehalohydrolase activity"/>
    <property type="evidence" value="ECO:0007669"/>
    <property type="project" value="UniProtKB-EC"/>
</dbReference>
<keyword evidence="8" id="KW-0119">Carbohydrate metabolism</keyword>
<feature type="site" description="Transition state stabilizer" evidence="17">
    <location>
        <position position="381"/>
    </location>
</feature>
<dbReference type="PANTHER" id="PTHR43651">
    <property type="entry name" value="1,4-ALPHA-GLUCAN-BRANCHING ENZYME"/>
    <property type="match status" value="1"/>
</dbReference>
<dbReference type="GO" id="GO:0005737">
    <property type="term" value="C:cytoplasm"/>
    <property type="evidence" value="ECO:0007669"/>
    <property type="project" value="UniProtKB-SubCell"/>
</dbReference>
<feature type="binding site" evidence="16">
    <location>
        <begin position="380"/>
        <end position="385"/>
    </location>
    <ligand>
        <name>substrate</name>
    </ligand>
</feature>
<evidence type="ECO:0000256" key="11">
    <source>
        <dbReference type="ARBA" id="ARBA00033284"/>
    </source>
</evidence>
<dbReference type="SUPFAM" id="SSF81296">
    <property type="entry name" value="E set domains"/>
    <property type="match status" value="1"/>
</dbReference>
<dbReference type="SMART" id="SM00642">
    <property type="entry name" value="Aamy"/>
    <property type="match status" value="1"/>
</dbReference>
<proteinExistence type="inferred from homology"/>
<comment type="pathway">
    <text evidence="2 14">Glycan biosynthesis; trehalose biosynthesis.</text>
</comment>
<evidence type="ECO:0000256" key="15">
    <source>
        <dbReference type="PIRSR" id="PIRSR006337-1"/>
    </source>
</evidence>
<evidence type="ECO:0000256" key="17">
    <source>
        <dbReference type="PIRSR" id="PIRSR006337-3"/>
    </source>
</evidence>
<dbReference type="InterPro" id="IPR006047">
    <property type="entry name" value="GH13_cat_dom"/>
</dbReference>
<evidence type="ECO:0000256" key="14">
    <source>
        <dbReference type="PIRNR" id="PIRNR006337"/>
    </source>
</evidence>
<dbReference type="Gene3D" id="1.10.10.760">
    <property type="entry name" value="E-set domains of sugar-utilizing enzymes"/>
    <property type="match status" value="1"/>
</dbReference>
<keyword evidence="9 14" id="KW-0326">Glycosidase</keyword>
<sequence length="585" mass="67351">MEKGEVEINVWAPLQKDLRMKNISSGETINMQRKEKGYFSAVTDGKNGDRYIIITKSGKEIPDPASRFQPQGIDSPSMMVDTGSFKWKNNRWETYIMKESVIQEIHVGTYTEGGKYSDLSRYIHHIVDTGINTIELMPLAQFYGSRNWGYDGVFPFSPSYSYGSPEDLKNLVDECHGKGLNVILDVVYNHLGPMGNIFPILGYYFSSTYHNPWGDAINFDGRGSDEVRSFVLQNVRYWIEEFRMDGLRLDAIHSIYDSSPLNILKEITDLSRYLENKLGRNIRIIAETDRNDPETVRERNNCGYGFNGQWNDDFHHALHCFLSGERSGYYMDYGNFDQIVHAYKNGFVYDGVYSEFLGKTRGSRYAGLPMERLVVFTQNHDQVGNRAFGERPIAIMGERKALLFAVAVLASPFTPMIFMGEEFGSANPFLFFMESEEREFAEKVFQGRRDEFSQFGWGENIPDPSHIETFISSKVNHERSEERTGKRFLAHYRNLISIRKKYIQGHRPEVWSDENRHLIVLDYADTHVRVVMSFSSKEENFDLNSDNSIIFTTEDCNTDESSPEKSAGGTIIMQPYSAFITKYHH</sequence>
<dbReference type="KEGG" id="omr:OXIME_000153"/>
<feature type="domain" description="Glycosyl hydrolase family 13 catalytic" evidence="18">
    <location>
        <begin position="77"/>
        <end position="499"/>
    </location>
</feature>
<dbReference type="Pfam" id="PF00128">
    <property type="entry name" value="Alpha-amylase"/>
    <property type="match status" value="2"/>
</dbReference>
<feature type="active site" description="Nucleophile" evidence="15">
    <location>
        <position position="250"/>
    </location>
</feature>
<dbReference type="EC" id="3.2.1.141" evidence="4 13"/>
<gene>
    <name evidence="19" type="primary">treZ</name>
    <name evidence="19" type="ORF">OXIME_000153</name>
</gene>
<protein>
    <recommendedName>
        <fullName evidence="5 13">Malto-oligosyltrehalose trehalohydrolase</fullName>
        <shortName evidence="14">MTHase</shortName>
        <ecNumber evidence="4 13">3.2.1.141</ecNumber>
    </recommendedName>
    <alternativeName>
        <fullName evidence="11 14">4-alpha-D-((1-&gt;4)-alpha-D-glucano)trehalose trehalohydrolase</fullName>
    </alternativeName>
    <alternativeName>
        <fullName evidence="10 14">Maltooligosyl trehalose trehalohydrolase</fullName>
    </alternativeName>
</protein>
<comment type="subcellular location">
    <subcellularLocation>
        <location evidence="1 15">Cytoplasm</location>
    </subcellularLocation>
</comment>
<dbReference type="InterPro" id="IPR014756">
    <property type="entry name" value="Ig_E-set"/>
</dbReference>
<evidence type="ECO:0000256" key="7">
    <source>
        <dbReference type="ARBA" id="ARBA00022801"/>
    </source>
</evidence>
<reference evidence="19 20" key="1">
    <citation type="submission" date="2023-09" db="EMBL/GenBank/DDBJ databases">
        <authorList>
            <person name="Golyshina O.V."/>
            <person name="Lunev E.A."/>
            <person name="Bargiela R."/>
            <person name="Gaines M.C."/>
            <person name="Daum B."/>
            <person name="Bale N.J."/>
            <person name="Koenen M."/>
            <person name="Sinninghe Damst J.S."/>
            <person name="Yakimov M."/>
            <person name="Golyshin P.N."/>
        </authorList>
    </citation>
    <scope>NUCLEOTIDE SEQUENCE [LARGE SCALE GENOMIC DNA]</scope>
    <source>
        <strain evidence="19 20">M1</strain>
    </source>
</reference>
<dbReference type="SUPFAM" id="SSF51445">
    <property type="entry name" value="(Trans)glycosidases"/>
    <property type="match status" value="1"/>
</dbReference>
<dbReference type="AlphaFoldDB" id="A0AAX4NDM5"/>
<feature type="binding site" evidence="16">
    <location>
        <begin position="312"/>
        <end position="316"/>
    </location>
    <ligand>
        <name>substrate</name>
    </ligand>
</feature>
<dbReference type="InterPro" id="IPR012768">
    <property type="entry name" value="Trehalose_TreZ"/>
</dbReference>
<evidence type="ECO:0000256" key="3">
    <source>
        <dbReference type="ARBA" id="ARBA00008061"/>
    </source>
</evidence>
<evidence type="ECO:0000313" key="19">
    <source>
        <dbReference type="EMBL" id="WYX99618.1"/>
    </source>
</evidence>
<comment type="similarity">
    <text evidence="3 14">Belongs to the glycosyl hydrolase 13 family.</text>
</comment>
<evidence type="ECO:0000256" key="2">
    <source>
        <dbReference type="ARBA" id="ARBA00005199"/>
    </source>
</evidence>
<evidence type="ECO:0000256" key="12">
    <source>
        <dbReference type="ARBA" id="ARBA00034013"/>
    </source>
</evidence>
<feature type="active site" description="Proton donor" evidence="15">
    <location>
        <position position="287"/>
    </location>
</feature>
<evidence type="ECO:0000256" key="13">
    <source>
        <dbReference type="NCBIfam" id="TIGR02402"/>
    </source>
</evidence>
<dbReference type="CDD" id="cd11325">
    <property type="entry name" value="AmyAc_GTHase"/>
    <property type="match status" value="1"/>
</dbReference>
<name>A0AAX4NDM5_9ARCH</name>
<keyword evidence="7 14" id="KW-0378">Hydrolase</keyword>
<dbReference type="RefSeq" id="WP_393971586.1">
    <property type="nucleotide sequence ID" value="NZ_CP133772.1"/>
</dbReference>
<evidence type="ECO:0000256" key="16">
    <source>
        <dbReference type="PIRSR" id="PIRSR006337-2"/>
    </source>
</evidence>
<keyword evidence="6" id="KW-0963">Cytoplasm</keyword>
<evidence type="ECO:0000256" key="4">
    <source>
        <dbReference type="ARBA" id="ARBA00012268"/>
    </source>
</evidence>
<dbReference type="EMBL" id="CP133772">
    <property type="protein sequence ID" value="WYX99618.1"/>
    <property type="molecule type" value="Genomic_DNA"/>
</dbReference>
<dbReference type="GO" id="GO:0005992">
    <property type="term" value="P:trehalose biosynthetic process"/>
    <property type="evidence" value="ECO:0007669"/>
    <property type="project" value="UniProtKB-UniRule"/>
</dbReference>
<dbReference type="NCBIfam" id="TIGR02402">
    <property type="entry name" value="trehalose_TreZ"/>
    <property type="match status" value="1"/>
</dbReference>
<accession>A0AAX4NDM5</accession>
<dbReference type="PIRSF" id="PIRSF006337">
    <property type="entry name" value="Trehalose_TreZ"/>
    <property type="match status" value="1"/>
</dbReference>
<dbReference type="Gene3D" id="3.20.20.80">
    <property type="entry name" value="Glycosidases"/>
    <property type="match status" value="1"/>
</dbReference>
<evidence type="ECO:0000256" key="6">
    <source>
        <dbReference type="ARBA" id="ARBA00022490"/>
    </source>
</evidence>
<organism evidence="19 20">
    <name type="scientific">Oxyplasma meridianum</name>
    <dbReference type="NCBI Taxonomy" id="3073602"/>
    <lineage>
        <taxon>Archaea</taxon>
        <taxon>Methanobacteriati</taxon>
        <taxon>Thermoplasmatota</taxon>
        <taxon>Thermoplasmata</taxon>
        <taxon>Thermoplasmatales</taxon>
        <taxon>Thermoplasmataceae</taxon>
        <taxon>Oxyplasma</taxon>
    </lineage>
</organism>
<dbReference type="Proteomes" id="UP001451606">
    <property type="component" value="Chromosome"/>
</dbReference>
<dbReference type="CDD" id="cd02853">
    <property type="entry name" value="E_set_MTHase_like_N"/>
    <property type="match status" value="1"/>
</dbReference>